<name>A0ABW9XNR3_9BACL</name>
<comment type="caution">
    <text evidence="2">The sequence shown here is derived from an EMBL/GenBank/DDBJ whole genome shotgun (WGS) entry which is preliminary data.</text>
</comment>
<evidence type="ECO:0000313" key="2">
    <source>
        <dbReference type="EMBL" id="NBD24071.1"/>
    </source>
</evidence>
<sequence length="150" mass="16449">MQKPKRIIVIFSVVIAVLAVILINRVIKQNRTAADLNVLQQSIDAAFRTQLSLATSSLGTDFDEDESNFNACVAAVSAAAALADQTTYESRNDLIDVALNRFSKILLNPENRQTVSQHSPELRSLFVKLTMNPADVETTRTLSAFIGNVK</sequence>
<evidence type="ECO:0000313" key="3">
    <source>
        <dbReference type="Proteomes" id="UP000665561"/>
    </source>
</evidence>
<keyword evidence="1" id="KW-1133">Transmembrane helix</keyword>
<keyword evidence="1" id="KW-0472">Membrane</keyword>
<accession>A0ABW9XNR3</accession>
<gene>
    <name evidence="2" type="ORF">GT019_09315</name>
</gene>
<dbReference type="Proteomes" id="UP000665561">
    <property type="component" value="Unassembled WGS sequence"/>
</dbReference>
<protein>
    <recommendedName>
        <fullName evidence="4">DUF4363 family protein</fullName>
    </recommendedName>
</protein>
<dbReference type="RefSeq" id="WP_161742877.1">
    <property type="nucleotide sequence ID" value="NZ_JAAAMV010000004.1"/>
</dbReference>
<dbReference type="EMBL" id="JAAAMV010000004">
    <property type="protein sequence ID" value="NBD24071.1"/>
    <property type="molecule type" value="Genomic_DNA"/>
</dbReference>
<evidence type="ECO:0000256" key="1">
    <source>
        <dbReference type="SAM" id="Phobius"/>
    </source>
</evidence>
<proteinExistence type="predicted"/>
<keyword evidence="1" id="KW-0812">Transmembrane</keyword>
<feature type="transmembrane region" description="Helical" evidence="1">
    <location>
        <begin position="7"/>
        <end position="27"/>
    </location>
</feature>
<keyword evidence="3" id="KW-1185">Reference proteome</keyword>
<reference evidence="2 3" key="1">
    <citation type="submission" date="2020-01" db="EMBL/GenBank/DDBJ databases">
        <title>Paenibacillus soybeanensis sp. nov. isolated from the nodules of soybean (Glycine max(L.) Merr).</title>
        <authorList>
            <person name="Wang H."/>
        </authorList>
    </citation>
    <scope>NUCLEOTIDE SEQUENCE [LARGE SCALE GENOMIC DNA]</scope>
    <source>
        <strain evidence="2 3">T1</strain>
    </source>
</reference>
<organism evidence="2 3">
    <name type="scientific">Paenibacillus glycinis</name>
    <dbReference type="NCBI Taxonomy" id="2697035"/>
    <lineage>
        <taxon>Bacteria</taxon>
        <taxon>Bacillati</taxon>
        <taxon>Bacillota</taxon>
        <taxon>Bacilli</taxon>
        <taxon>Bacillales</taxon>
        <taxon>Paenibacillaceae</taxon>
        <taxon>Paenibacillus</taxon>
    </lineage>
</organism>
<evidence type="ECO:0008006" key="4">
    <source>
        <dbReference type="Google" id="ProtNLM"/>
    </source>
</evidence>